<feature type="region of interest" description="Disordered" evidence="1">
    <location>
        <begin position="474"/>
        <end position="560"/>
    </location>
</feature>
<evidence type="ECO:0000259" key="2">
    <source>
        <dbReference type="SMART" id="SM00507"/>
    </source>
</evidence>
<evidence type="ECO:0000313" key="3">
    <source>
        <dbReference type="EMBL" id="GLI30203.1"/>
    </source>
</evidence>
<accession>A0ABQ5RE82</accession>
<dbReference type="SMART" id="SM00507">
    <property type="entry name" value="HNHc"/>
    <property type="match status" value="1"/>
</dbReference>
<name>A0ABQ5RE82_9MICO</name>
<organism evidence="3 4">
    <name type="scientific">Brachybacterium conglomeratum</name>
    <dbReference type="NCBI Taxonomy" id="47846"/>
    <lineage>
        <taxon>Bacteria</taxon>
        <taxon>Bacillati</taxon>
        <taxon>Actinomycetota</taxon>
        <taxon>Actinomycetes</taxon>
        <taxon>Micrococcales</taxon>
        <taxon>Dermabacteraceae</taxon>
        <taxon>Brachybacterium</taxon>
    </lineage>
</organism>
<evidence type="ECO:0000313" key="4">
    <source>
        <dbReference type="Proteomes" id="UP001144451"/>
    </source>
</evidence>
<dbReference type="RefSeq" id="WP_241237623.1">
    <property type="nucleotide sequence ID" value="NZ_BSDQ01000001.1"/>
</dbReference>
<dbReference type="InterPro" id="IPR003615">
    <property type="entry name" value="HNH_nuc"/>
</dbReference>
<comment type="caution">
    <text evidence="3">The sequence shown here is derived from an EMBL/GenBank/DDBJ whole genome shotgun (WGS) entry which is preliminary data.</text>
</comment>
<dbReference type="GO" id="GO:0004519">
    <property type="term" value="F:endonuclease activity"/>
    <property type="evidence" value="ECO:0007669"/>
    <property type="project" value="UniProtKB-KW"/>
</dbReference>
<evidence type="ECO:0000256" key="1">
    <source>
        <dbReference type="SAM" id="MobiDB-lite"/>
    </source>
</evidence>
<keyword evidence="3" id="KW-0255">Endonuclease</keyword>
<dbReference type="Proteomes" id="UP001144451">
    <property type="component" value="Unassembled WGS sequence"/>
</dbReference>
<protein>
    <submittedName>
        <fullName evidence="3">HNH endonuclease</fullName>
    </submittedName>
</protein>
<keyword evidence="3" id="KW-0378">Hydrolase</keyword>
<dbReference type="CDD" id="cd00085">
    <property type="entry name" value="HNHc"/>
    <property type="match status" value="1"/>
</dbReference>
<reference evidence="3" key="1">
    <citation type="submission" date="2022-12" db="EMBL/GenBank/DDBJ databases">
        <title>Reference genome sequencing for broad-spectrum identification of bacterial and archaeal isolates by mass spectrometry.</title>
        <authorList>
            <person name="Sekiguchi Y."/>
            <person name="Tourlousse D.M."/>
        </authorList>
    </citation>
    <scope>NUCLEOTIDE SEQUENCE</scope>
    <source>
        <strain evidence="3">5-2</strain>
    </source>
</reference>
<dbReference type="GeneID" id="78121382"/>
<keyword evidence="3" id="KW-0540">Nuclease</keyword>
<dbReference type="Gene3D" id="1.10.30.50">
    <property type="match status" value="1"/>
</dbReference>
<dbReference type="EMBL" id="BSDQ01000001">
    <property type="protein sequence ID" value="GLI30203.1"/>
    <property type="molecule type" value="Genomic_DNA"/>
</dbReference>
<keyword evidence="4" id="KW-1185">Reference proteome</keyword>
<proteinExistence type="predicted"/>
<feature type="domain" description="HNH nuclease" evidence="2">
    <location>
        <begin position="393"/>
        <end position="443"/>
    </location>
</feature>
<sequence>MTLAVQDLGAAAGDPHQQLIEAVRAGGPGALAEELGDRAHVLSALTGFPQELFAPADPSAEAFRDVIGSLHSLRSAIDALETRAVVALADSLTLRRQAEARAHAAQEAGEETPPAQLLRAASREAAREVSMLTRRSPASASHSLAARRRLVADMPVMLSALADSRVTTEDAYRTARSFAPLTPAQRREADRLLGERLPYLDGAGSEEWSDARAAAISLADPDGEARRHQHAKHDRHVTVRRGEHGMATVTAHVTALDAALIRKRLSLEAERLRASGDRRRHQAIQADTFVDTLIGRSGSMEPVTLDIGVIITDHVLLDPGTGDLAQIEGYGTVPAEAVRESLRDPLDAIAGTDEDPLGPDGPALRAVLRRLYEHPRAEELVAVESRARAFPPALARFIRLRDRTCRGPHCDAPIRHIDHIRPHAAGGCTCLENGQGVCAYCNDKEQQLASVERVGVPAVDGHVVEWTTRLGTTRRTRSAALTHRVEPPDPGPREQAAQLPTDGTAPQEPADAPGRACAREPDGPTGAACPGGPAGPTGPIDSPESADPTWPMSPRKPTGS</sequence>
<gene>
    <name evidence="3" type="ORF">BCONGLO52_10440</name>
</gene>